<dbReference type="Proteomes" id="UP000886998">
    <property type="component" value="Unassembled WGS sequence"/>
</dbReference>
<evidence type="ECO:0000313" key="2">
    <source>
        <dbReference type="EMBL" id="GFY49758.1"/>
    </source>
</evidence>
<evidence type="ECO:0000313" key="3">
    <source>
        <dbReference type="Proteomes" id="UP000886998"/>
    </source>
</evidence>
<keyword evidence="1" id="KW-1133">Transmembrane helix</keyword>
<dbReference type="OrthoDB" id="6419033at2759"/>
<name>A0A8X7C0I1_9ARAC</name>
<keyword evidence="1" id="KW-0812">Transmembrane</keyword>
<accession>A0A8X7C0I1</accession>
<feature type="transmembrane region" description="Helical" evidence="1">
    <location>
        <begin position="114"/>
        <end position="131"/>
    </location>
</feature>
<gene>
    <name evidence="2" type="ORF">TNIN_438121</name>
</gene>
<comment type="caution">
    <text evidence="2">The sequence shown here is derived from an EMBL/GenBank/DDBJ whole genome shotgun (WGS) entry which is preliminary data.</text>
</comment>
<dbReference type="AlphaFoldDB" id="A0A8X7C0I1"/>
<proteinExistence type="predicted"/>
<sequence>MCQPRPDCASVHIEGQEKGTVKYLGRLRPHVNARRTQTDKKGTRVVKLQGASRARLDIVHRVSDNRGREAKKYSRGLFIQENGMEFFLGSSGKRNLLGDFLKLMDEKRERSRKLFFVPNCTFVLMSFLAAIEQLQSKNKNENKGRMMM</sequence>
<reference evidence="2" key="1">
    <citation type="submission" date="2020-08" db="EMBL/GenBank/DDBJ databases">
        <title>Multicomponent nature underlies the extraordinary mechanical properties of spider dragline silk.</title>
        <authorList>
            <person name="Kono N."/>
            <person name="Nakamura H."/>
            <person name="Mori M."/>
            <person name="Yoshida Y."/>
            <person name="Ohtoshi R."/>
            <person name="Malay A.D."/>
            <person name="Moran D.A.P."/>
            <person name="Tomita M."/>
            <person name="Numata K."/>
            <person name="Arakawa K."/>
        </authorList>
    </citation>
    <scope>NUCLEOTIDE SEQUENCE</scope>
</reference>
<protein>
    <submittedName>
        <fullName evidence="2">Uncharacterized protein</fullName>
    </submittedName>
</protein>
<organism evidence="2 3">
    <name type="scientific">Trichonephila inaurata madagascariensis</name>
    <dbReference type="NCBI Taxonomy" id="2747483"/>
    <lineage>
        <taxon>Eukaryota</taxon>
        <taxon>Metazoa</taxon>
        <taxon>Ecdysozoa</taxon>
        <taxon>Arthropoda</taxon>
        <taxon>Chelicerata</taxon>
        <taxon>Arachnida</taxon>
        <taxon>Araneae</taxon>
        <taxon>Araneomorphae</taxon>
        <taxon>Entelegynae</taxon>
        <taxon>Araneoidea</taxon>
        <taxon>Nephilidae</taxon>
        <taxon>Trichonephila</taxon>
        <taxon>Trichonephila inaurata</taxon>
    </lineage>
</organism>
<keyword evidence="3" id="KW-1185">Reference proteome</keyword>
<keyword evidence="1" id="KW-0472">Membrane</keyword>
<dbReference type="EMBL" id="BMAV01007159">
    <property type="protein sequence ID" value="GFY49758.1"/>
    <property type="molecule type" value="Genomic_DNA"/>
</dbReference>
<evidence type="ECO:0000256" key="1">
    <source>
        <dbReference type="SAM" id="Phobius"/>
    </source>
</evidence>